<dbReference type="InterPro" id="IPR000719">
    <property type="entry name" value="Prot_kinase_dom"/>
</dbReference>
<dbReference type="InterPro" id="IPR001245">
    <property type="entry name" value="Ser-Thr/Tyr_kinase_cat_dom"/>
</dbReference>
<evidence type="ECO:0000313" key="7">
    <source>
        <dbReference type="EMBL" id="KAJ7646718.1"/>
    </source>
</evidence>
<dbReference type="GO" id="GO:0005524">
    <property type="term" value="F:ATP binding"/>
    <property type="evidence" value="ECO:0007669"/>
    <property type="project" value="UniProtKB-KW"/>
</dbReference>
<dbReference type="EMBL" id="JARKIF010000002">
    <property type="protein sequence ID" value="KAJ7646718.1"/>
    <property type="molecule type" value="Genomic_DNA"/>
</dbReference>
<keyword evidence="2" id="KW-0547">Nucleotide-binding</keyword>
<dbReference type="InterPro" id="IPR051681">
    <property type="entry name" value="Ser/Thr_Kinases-Pseudokinases"/>
</dbReference>
<dbReference type="InterPro" id="IPR011009">
    <property type="entry name" value="Kinase-like_dom_sf"/>
</dbReference>
<dbReference type="PROSITE" id="PS50011">
    <property type="entry name" value="PROTEIN_KINASE_DOM"/>
    <property type="match status" value="1"/>
</dbReference>
<comment type="caution">
    <text evidence="7">The sequence shown here is derived from an EMBL/GenBank/DDBJ whole genome shotgun (WGS) entry which is preliminary data.</text>
</comment>
<keyword evidence="4" id="KW-0067">ATP-binding</keyword>
<dbReference type="Proteomes" id="UP001221142">
    <property type="component" value="Unassembled WGS sequence"/>
</dbReference>
<dbReference type="GO" id="GO:0004674">
    <property type="term" value="F:protein serine/threonine kinase activity"/>
    <property type="evidence" value="ECO:0007669"/>
    <property type="project" value="TreeGrafter"/>
</dbReference>
<accession>A0AAD7CEE0</accession>
<reference evidence="7" key="1">
    <citation type="submission" date="2023-03" db="EMBL/GenBank/DDBJ databases">
        <title>Massive genome expansion in bonnet fungi (Mycena s.s.) driven by repeated elements and novel gene families across ecological guilds.</title>
        <authorList>
            <consortium name="Lawrence Berkeley National Laboratory"/>
            <person name="Harder C.B."/>
            <person name="Miyauchi S."/>
            <person name="Viragh M."/>
            <person name="Kuo A."/>
            <person name="Thoen E."/>
            <person name="Andreopoulos B."/>
            <person name="Lu D."/>
            <person name="Skrede I."/>
            <person name="Drula E."/>
            <person name="Henrissat B."/>
            <person name="Morin E."/>
            <person name="Kohler A."/>
            <person name="Barry K."/>
            <person name="LaButti K."/>
            <person name="Morin E."/>
            <person name="Salamov A."/>
            <person name="Lipzen A."/>
            <person name="Mereny Z."/>
            <person name="Hegedus B."/>
            <person name="Baldrian P."/>
            <person name="Stursova M."/>
            <person name="Weitz H."/>
            <person name="Taylor A."/>
            <person name="Grigoriev I.V."/>
            <person name="Nagy L.G."/>
            <person name="Martin F."/>
            <person name="Kauserud H."/>
        </authorList>
    </citation>
    <scope>NUCLEOTIDE SEQUENCE</scope>
    <source>
        <strain evidence="7">9284</strain>
    </source>
</reference>
<feature type="compositionally biased region" description="Low complexity" evidence="5">
    <location>
        <begin position="339"/>
        <end position="356"/>
    </location>
</feature>
<evidence type="ECO:0000259" key="6">
    <source>
        <dbReference type="PROSITE" id="PS50011"/>
    </source>
</evidence>
<evidence type="ECO:0000256" key="2">
    <source>
        <dbReference type="ARBA" id="ARBA00022741"/>
    </source>
</evidence>
<dbReference type="Pfam" id="PF07714">
    <property type="entry name" value="PK_Tyr_Ser-Thr"/>
    <property type="match status" value="2"/>
</dbReference>
<evidence type="ECO:0000256" key="4">
    <source>
        <dbReference type="ARBA" id="ARBA00022840"/>
    </source>
</evidence>
<dbReference type="PANTHER" id="PTHR44329">
    <property type="entry name" value="SERINE/THREONINE-PROTEIN KINASE TNNI3K-RELATED"/>
    <property type="match status" value="1"/>
</dbReference>
<name>A0AAD7CEE0_9AGAR</name>
<keyword evidence="1" id="KW-0808">Transferase</keyword>
<keyword evidence="8" id="KW-1185">Reference proteome</keyword>
<organism evidence="7 8">
    <name type="scientific">Roridomyces roridus</name>
    <dbReference type="NCBI Taxonomy" id="1738132"/>
    <lineage>
        <taxon>Eukaryota</taxon>
        <taxon>Fungi</taxon>
        <taxon>Dikarya</taxon>
        <taxon>Basidiomycota</taxon>
        <taxon>Agaricomycotina</taxon>
        <taxon>Agaricomycetes</taxon>
        <taxon>Agaricomycetidae</taxon>
        <taxon>Agaricales</taxon>
        <taxon>Marasmiineae</taxon>
        <taxon>Mycenaceae</taxon>
        <taxon>Roridomyces</taxon>
    </lineage>
</organism>
<protein>
    <submittedName>
        <fullName evidence="7">Kinase-like domain-containing protein</fullName>
    </submittedName>
</protein>
<keyword evidence="3 7" id="KW-0418">Kinase</keyword>
<gene>
    <name evidence="7" type="ORF">FB45DRAFT_180428</name>
</gene>
<feature type="domain" description="Protein kinase" evidence="6">
    <location>
        <begin position="56"/>
        <end position="331"/>
    </location>
</feature>
<evidence type="ECO:0000256" key="5">
    <source>
        <dbReference type="SAM" id="MobiDB-lite"/>
    </source>
</evidence>
<proteinExistence type="predicted"/>
<evidence type="ECO:0000256" key="1">
    <source>
        <dbReference type="ARBA" id="ARBA00022679"/>
    </source>
</evidence>
<evidence type="ECO:0000256" key="3">
    <source>
        <dbReference type="ARBA" id="ARBA00022777"/>
    </source>
</evidence>
<sequence length="441" mass="49623">MEGDSAQYFLDFVQDAVDRGFLIAPEENKKAQRIIRKLSEASDRLPSSLFIKGVTARDVHPTFGGGFSDVYRALYDKRPVALKRMRYFLEGADLRRINLKFCREALVWKDLHHPYIVPFIGIDRDSFPSSLCMVSPWMKHGTVLSYLKENGEQAHRLLFEIAQGLRYLHSRTVVHGDLRGVLPSPLSRFECNPRPPQANILIDECWSACLSDFGLSSFSDATTSMQTSTRAGSIYWMAPELIAPERFGFKFSRTQASDVYAFACVCVELYAGRPPFSHATEAAALFAVVNGERPPRPSGMPDTLWRLVSECWSENPRTRPSSTVVAQNMTLAISEEPKTSPSGSSSLSGPSELSTPKPLAANRGTKSQEDCWDNWDKEIRAQRSGFWEKLKLKGLWKRANEVPGPTRAMHQFPRVQHIADSMGDRRSGAEPCGPRQCYYRC</sequence>
<dbReference type="PANTHER" id="PTHR44329:SF288">
    <property type="entry name" value="MITOGEN-ACTIVATED PROTEIN KINASE KINASE KINASE 20"/>
    <property type="match status" value="1"/>
</dbReference>
<evidence type="ECO:0000313" key="8">
    <source>
        <dbReference type="Proteomes" id="UP001221142"/>
    </source>
</evidence>
<dbReference type="AlphaFoldDB" id="A0AAD7CEE0"/>
<dbReference type="Gene3D" id="1.10.510.10">
    <property type="entry name" value="Transferase(Phosphotransferase) domain 1"/>
    <property type="match status" value="1"/>
</dbReference>
<feature type="region of interest" description="Disordered" evidence="5">
    <location>
        <begin position="333"/>
        <end position="368"/>
    </location>
</feature>
<dbReference type="SUPFAM" id="SSF56112">
    <property type="entry name" value="Protein kinase-like (PK-like)"/>
    <property type="match status" value="1"/>
</dbReference>